<dbReference type="Pfam" id="PF00015">
    <property type="entry name" value="MCPsignal"/>
    <property type="match status" value="1"/>
</dbReference>
<dbReference type="PANTHER" id="PTHR32089:SF112">
    <property type="entry name" value="LYSOZYME-LIKE PROTEIN-RELATED"/>
    <property type="match status" value="1"/>
</dbReference>
<dbReference type="GO" id="GO:0016020">
    <property type="term" value="C:membrane"/>
    <property type="evidence" value="ECO:0007669"/>
    <property type="project" value="InterPro"/>
</dbReference>
<sequence length="705" mass="75984">MKANSGKKPDNQKRKNNQKQKRDKIAVGFFRGIQFKLIASFFVPVICIVALGVSSYQMAANAVFSSYQSSIEQTMQMVEDYLNLVLDTEQASYRSYLQDDELKRYFLGNMTDAVVYKGRTTTEFKRAVTGDDLLANVFFISQSEEPIATVDLTGTEAYEAFVATPQGELAQANATKYLLFGNQSDADGALGVDSSKYSMRLVKKMVDSNGFMIIDFAHNILQDSLGALNVGEGTYVGLVTCDGGEFLMENGQVIEQEEKVFSGQDFYQNAVSALSAGGDATAGLSQVSYNGSDYHFFYRALGDREAVIAVLVPDSQILAQAADIRRLTVIISVAAVIIALALGSVLAKSFGGTIRKIVKCLKKISDGDLTVEIQSRRKDEFRLLTEGISGMASHMKKLLTNVKEVSGELTTAAAEVSESSEMFMDTSKNIKDSIQEIEKGVQLLDKDSADCLNQMDGLSSKITSVTDSAAQILKMTDAAEACIAQGMNATGELTSSAVSTTRITGEVIGAVDELEQKTRSIGQIVEVINEIASQTNLLSLNASIEAARAGASGRGFAVVAEEIRKLADQSLTAAGEIAKIIQEMIQNTGKVSEIAKEAESVVATQSDAVNATIDSFREIERQVSGLLEALQLINDSVKDMDSDRSATLGSVESISSVSAQTASSSMEVYGAADKQLEAVTRLEDASEQMQKRALQLSDTLKQFKL</sequence>
<keyword evidence="6" id="KW-0472">Membrane</keyword>
<keyword evidence="1 3" id="KW-0807">Transducer</keyword>
<dbReference type="Proteomes" id="UP000824265">
    <property type="component" value="Unassembled WGS sequence"/>
</dbReference>
<keyword evidence="6" id="KW-1133">Transmembrane helix</keyword>
<reference evidence="9" key="2">
    <citation type="submission" date="2021-04" db="EMBL/GenBank/DDBJ databases">
        <authorList>
            <person name="Gilroy R."/>
        </authorList>
    </citation>
    <scope>NUCLEOTIDE SEQUENCE</scope>
    <source>
        <strain evidence="9">CHK195-6426</strain>
    </source>
</reference>
<evidence type="ECO:0000256" key="5">
    <source>
        <dbReference type="SAM" id="MobiDB-lite"/>
    </source>
</evidence>
<evidence type="ECO:0000259" key="7">
    <source>
        <dbReference type="PROSITE" id="PS50111"/>
    </source>
</evidence>
<keyword evidence="4" id="KW-0175">Coiled coil</keyword>
<evidence type="ECO:0000256" key="1">
    <source>
        <dbReference type="ARBA" id="ARBA00023224"/>
    </source>
</evidence>
<keyword evidence="6" id="KW-0812">Transmembrane</keyword>
<dbReference type="CDD" id="cd06225">
    <property type="entry name" value="HAMP"/>
    <property type="match status" value="1"/>
</dbReference>
<comment type="caution">
    <text evidence="9">The sequence shown here is derived from an EMBL/GenBank/DDBJ whole genome shotgun (WGS) entry which is preliminary data.</text>
</comment>
<reference evidence="9" key="1">
    <citation type="journal article" date="2021" name="PeerJ">
        <title>Extensive microbial diversity within the chicken gut microbiome revealed by metagenomics and culture.</title>
        <authorList>
            <person name="Gilroy R."/>
            <person name="Ravi A."/>
            <person name="Getino M."/>
            <person name="Pursley I."/>
            <person name="Horton D.L."/>
            <person name="Alikhan N.F."/>
            <person name="Baker D."/>
            <person name="Gharbi K."/>
            <person name="Hall N."/>
            <person name="Watson M."/>
            <person name="Adriaenssens E.M."/>
            <person name="Foster-Nyarko E."/>
            <person name="Jarju S."/>
            <person name="Secka A."/>
            <person name="Antonio M."/>
            <person name="Oren A."/>
            <person name="Chaudhuri R.R."/>
            <person name="La Ragione R."/>
            <person name="Hildebrand F."/>
            <person name="Pallen M.J."/>
        </authorList>
    </citation>
    <scope>NUCLEOTIDE SEQUENCE</scope>
    <source>
        <strain evidence="9">CHK195-6426</strain>
    </source>
</reference>
<dbReference type="SUPFAM" id="SSF58104">
    <property type="entry name" value="Methyl-accepting chemotaxis protein (MCP) signaling domain"/>
    <property type="match status" value="1"/>
</dbReference>
<proteinExistence type="inferred from homology"/>
<gene>
    <name evidence="9" type="ORF">H9742_02530</name>
</gene>
<feature type="domain" description="Methyl-accepting transducer" evidence="7">
    <location>
        <begin position="419"/>
        <end position="655"/>
    </location>
</feature>
<dbReference type="PROSITE" id="PS50885">
    <property type="entry name" value="HAMP"/>
    <property type="match status" value="1"/>
</dbReference>
<evidence type="ECO:0000313" key="10">
    <source>
        <dbReference type="Proteomes" id="UP000824265"/>
    </source>
</evidence>
<dbReference type="PROSITE" id="PS50111">
    <property type="entry name" value="CHEMOTAXIS_TRANSDUC_2"/>
    <property type="match status" value="1"/>
</dbReference>
<evidence type="ECO:0000313" key="9">
    <source>
        <dbReference type="EMBL" id="HIW80396.1"/>
    </source>
</evidence>
<dbReference type="SMART" id="SM00283">
    <property type="entry name" value="MA"/>
    <property type="match status" value="1"/>
</dbReference>
<dbReference type="GO" id="GO:0007165">
    <property type="term" value="P:signal transduction"/>
    <property type="evidence" value="ECO:0007669"/>
    <property type="project" value="UniProtKB-KW"/>
</dbReference>
<feature type="transmembrane region" description="Helical" evidence="6">
    <location>
        <begin position="327"/>
        <end position="347"/>
    </location>
</feature>
<dbReference type="Gene3D" id="3.30.450.20">
    <property type="entry name" value="PAS domain"/>
    <property type="match status" value="1"/>
</dbReference>
<organism evidence="9 10">
    <name type="scientific">Candidatus Acetatifactor stercoripullorum</name>
    <dbReference type="NCBI Taxonomy" id="2838414"/>
    <lineage>
        <taxon>Bacteria</taxon>
        <taxon>Bacillati</taxon>
        <taxon>Bacillota</taxon>
        <taxon>Clostridia</taxon>
        <taxon>Lachnospirales</taxon>
        <taxon>Lachnospiraceae</taxon>
        <taxon>Acetatifactor</taxon>
    </lineage>
</organism>
<dbReference type="SMART" id="SM00304">
    <property type="entry name" value="HAMP"/>
    <property type="match status" value="1"/>
</dbReference>
<name>A0A9D1R5E8_9FIRM</name>
<evidence type="ECO:0000256" key="4">
    <source>
        <dbReference type="SAM" id="Coils"/>
    </source>
</evidence>
<protein>
    <submittedName>
        <fullName evidence="9">Methyl-accepting chemotaxis protein</fullName>
    </submittedName>
</protein>
<dbReference type="InterPro" id="IPR004089">
    <property type="entry name" value="MCPsignal_dom"/>
</dbReference>
<comment type="similarity">
    <text evidence="2">Belongs to the methyl-accepting chemotaxis (MCP) protein family.</text>
</comment>
<feature type="domain" description="HAMP" evidence="8">
    <location>
        <begin position="348"/>
        <end position="400"/>
    </location>
</feature>
<accession>A0A9D1R5E8</accession>
<dbReference type="Gene3D" id="1.10.287.950">
    <property type="entry name" value="Methyl-accepting chemotaxis protein"/>
    <property type="match status" value="1"/>
</dbReference>
<evidence type="ECO:0000259" key="8">
    <source>
        <dbReference type="PROSITE" id="PS50885"/>
    </source>
</evidence>
<evidence type="ECO:0000256" key="6">
    <source>
        <dbReference type="SAM" id="Phobius"/>
    </source>
</evidence>
<feature type="coiled-coil region" evidence="4">
    <location>
        <begin position="672"/>
        <end position="699"/>
    </location>
</feature>
<dbReference type="Pfam" id="PF00672">
    <property type="entry name" value="HAMP"/>
    <property type="match status" value="1"/>
</dbReference>
<feature type="transmembrane region" description="Helical" evidence="6">
    <location>
        <begin position="37"/>
        <end position="59"/>
    </location>
</feature>
<dbReference type="EMBL" id="DXGH01000012">
    <property type="protein sequence ID" value="HIW80396.1"/>
    <property type="molecule type" value="Genomic_DNA"/>
</dbReference>
<feature type="region of interest" description="Disordered" evidence="5">
    <location>
        <begin position="1"/>
        <end position="20"/>
    </location>
</feature>
<dbReference type="InterPro" id="IPR003660">
    <property type="entry name" value="HAMP_dom"/>
</dbReference>
<dbReference type="PANTHER" id="PTHR32089">
    <property type="entry name" value="METHYL-ACCEPTING CHEMOTAXIS PROTEIN MCPB"/>
    <property type="match status" value="1"/>
</dbReference>
<evidence type="ECO:0000256" key="3">
    <source>
        <dbReference type="PROSITE-ProRule" id="PRU00284"/>
    </source>
</evidence>
<dbReference type="AlphaFoldDB" id="A0A9D1R5E8"/>
<evidence type="ECO:0000256" key="2">
    <source>
        <dbReference type="ARBA" id="ARBA00029447"/>
    </source>
</evidence>